<dbReference type="PANTHER" id="PTHR11138">
    <property type="entry name" value="METHIONYL-TRNA FORMYLTRANSFERASE"/>
    <property type="match status" value="1"/>
</dbReference>
<dbReference type="AlphaFoldDB" id="A0A369MTD0"/>
<protein>
    <recommendedName>
        <fullName evidence="1">Formyl transferase N-terminal domain-containing protein</fullName>
    </recommendedName>
</protein>
<dbReference type="GO" id="GO:0004479">
    <property type="term" value="F:methionyl-tRNA formyltransferase activity"/>
    <property type="evidence" value="ECO:0007669"/>
    <property type="project" value="TreeGrafter"/>
</dbReference>
<gene>
    <name evidence="2" type="ORF">C1872_09705</name>
</gene>
<evidence type="ECO:0000313" key="3">
    <source>
        <dbReference type="Proteomes" id="UP000253752"/>
    </source>
</evidence>
<dbReference type="PANTHER" id="PTHR11138:SF5">
    <property type="entry name" value="METHIONYL-TRNA FORMYLTRANSFERASE, MITOCHONDRIAL"/>
    <property type="match status" value="1"/>
</dbReference>
<accession>A0A369MTD0</accession>
<dbReference type="SUPFAM" id="SSF53328">
    <property type="entry name" value="Formyltransferase"/>
    <property type="match status" value="1"/>
</dbReference>
<feature type="domain" description="Formyl transferase N-terminal" evidence="1">
    <location>
        <begin position="69"/>
        <end position="146"/>
    </location>
</feature>
<evidence type="ECO:0000259" key="1">
    <source>
        <dbReference type="Pfam" id="PF00551"/>
    </source>
</evidence>
<dbReference type="Gene3D" id="3.40.50.12230">
    <property type="match status" value="1"/>
</dbReference>
<evidence type="ECO:0000313" key="2">
    <source>
        <dbReference type="EMBL" id="RDB78749.1"/>
    </source>
</evidence>
<reference evidence="2 3" key="1">
    <citation type="journal article" date="2018" name="Elife">
        <title>Discovery and characterization of a prevalent human gut bacterial enzyme sufficient for the inactivation of a family of plant toxins.</title>
        <authorList>
            <person name="Koppel N."/>
            <person name="Bisanz J.E."/>
            <person name="Pandelia M.E."/>
            <person name="Turnbaugh P.J."/>
            <person name="Balskus E.P."/>
        </authorList>
    </citation>
    <scope>NUCLEOTIDE SEQUENCE [LARGE SCALE GENOMIC DNA]</scope>
    <source>
        <strain evidence="2 3">MR1 #12</strain>
    </source>
</reference>
<dbReference type="Proteomes" id="UP000253752">
    <property type="component" value="Unassembled WGS sequence"/>
</dbReference>
<dbReference type="InterPro" id="IPR036477">
    <property type="entry name" value="Formyl_transf_N_sf"/>
</dbReference>
<sequence length="254" mass="28615">MRSVFFTKPKRSTCAFLSHMIEQGEDVLSVVVDGKGDYDDAELFRICRSHGVPVADYADCDGLFEENEGAVEMIWCNTFPKLIKEEWIRAASVAAVNFHSAPLPEYRGVFAFNFAILNGDGEYGVTAHLLGKKFDQGDIIEVRRFPYDCGKGSVAELVALSEEKMLELFRDVYKKYRSGEPVLTMPQEPDGGRYFSRSDFEEAKRIVPGEDPAMTERRVRAFWYPPYEGAYVEAGGTRYAVVSKEVLDALGARR</sequence>
<dbReference type="Pfam" id="PF00551">
    <property type="entry name" value="Formyl_trans_N"/>
    <property type="match status" value="1"/>
</dbReference>
<proteinExistence type="predicted"/>
<dbReference type="RefSeq" id="WP_114516515.1">
    <property type="nucleotide sequence ID" value="NZ_CP089333.1"/>
</dbReference>
<name>A0A369MTD0_EGGLN</name>
<organism evidence="2 3">
    <name type="scientific">Eggerthella lenta</name>
    <name type="common">Eubacterium lentum</name>
    <dbReference type="NCBI Taxonomy" id="84112"/>
    <lineage>
        <taxon>Bacteria</taxon>
        <taxon>Bacillati</taxon>
        <taxon>Actinomycetota</taxon>
        <taxon>Coriobacteriia</taxon>
        <taxon>Eggerthellales</taxon>
        <taxon>Eggerthellaceae</taxon>
        <taxon>Eggerthella</taxon>
    </lineage>
</organism>
<dbReference type="InterPro" id="IPR002376">
    <property type="entry name" value="Formyl_transf_N"/>
</dbReference>
<dbReference type="EMBL" id="PPTX01000014">
    <property type="protein sequence ID" value="RDB78749.1"/>
    <property type="molecule type" value="Genomic_DNA"/>
</dbReference>
<comment type="caution">
    <text evidence="2">The sequence shown here is derived from an EMBL/GenBank/DDBJ whole genome shotgun (WGS) entry which is preliminary data.</text>
</comment>